<evidence type="ECO:0000256" key="4">
    <source>
        <dbReference type="ARBA" id="ARBA00022574"/>
    </source>
</evidence>
<feature type="compositionally biased region" description="Polar residues" evidence="7">
    <location>
        <begin position="82"/>
        <end position="92"/>
    </location>
</feature>
<feature type="coiled-coil region" evidence="6">
    <location>
        <begin position="1677"/>
        <end position="1722"/>
    </location>
</feature>
<evidence type="ECO:0000313" key="10">
    <source>
        <dbReference type="Proteomes" id="UP000800041"/>
    </source>
</evidence>
<dbReference type="InterPro" id="IPR045152">
    <property type="entry name" value="EDC4-like"/>
</dbReference>
<dbReference type="GO" id="GO:0031087">
    <property type="term" value="P:deadenylation-independent decapping of nuclear-transcribed mRNA"/>
    <property type="evidence" value="ECO:0007669"/>
    <property type="project" value="InterPro"/>
</dbReference>
<dbReference type="Pfam" id="PF24106">
    <property type="entry name" value="Beta-prop_EDC4L"/>
    <property type="match status" value="1"/>
</dbReference>
<gene>
    <name evidence="9" type="ORF">K402DRAFT_200619</name>
</gene>
<dbReference type="Gene3D" id="2.130.10.10">
    <property type="entry name" value="YVTN repeat-like/Quinoprotein amine dehydrogenase"/>
    <property type="match status" value="1"/>
</dbReference>
<proteinExistence type="inferred from homology"/>
<organism evidence="9 10">
    <name type="scientific">Aulographum hederae CBS 113979</name>
    <dbReference type="NCBI Taxonomy" id="1176131"/>
    <lineage>
        <taxon>Eukaryota</taxon>
        <taxon>Fungi</taxon>
        <taxon>Dikarya</taxon>
        <taxon>Ascomycota</taxon>
        <taxon>Pezizomycotina</taxon>
        <taxon>Dothideomycetes</taxon>
        <taxon>Pleosporomycetidae</taxon>
        <taxon>Aulographales</taxon>
        <taxon>Aulographaceae</taxon>
    </lineage>
</organism>
<feature type="compositionally biased region" description="Basic and acidic residues" evidence="7">
    <location>
        <begin position="294"/>
        <end position="316"/>
    </location>
</feature>
<evidence type="ECO:0000256" key="3">
    <source>
        <dbReference type="ARBA" id="ARBA00022490"/>
    </source>
</evidence>
<dbReference type="Proteomes" id="UP000800041">
    <property type="component" value="Unassembled WGS sequence"/>
</dbReference>
<accession>A0A6G1HC69</accession>
<feature type="domain" description="EDC4-like protein pdc1 beta-propeller" evidence="8">
    <location>
        <begin position="651"/>
        <end position="820"/>
    </location>
</feature>
<keyword evidence="4" id="KW-0853">WD repeat</keyword>
<sequence length="1948" mass="211465">MGDDLMKDFLARLAAHEPANSPAPLAPMHSYTGPSRSNPYSLPQRPASGRASGVGSPNVFAPSNPQGPDRSADLLSLLKFNQPAQSGESSGYGTHGEERGNPKIGVGGHSGNSASAYPSFGLQSLVGNLDSNEPRAASFTRKPSSAILHNPEHPTSKPGPTVAPLAAANHNPEDFLLRLLNQSKPPVSPASTSQPAQSAKPTPPSISSDISKVQQQIDQLSLVGRKPSSQKKEQYPVSPPSASPMQHFGGPSGPQGKPLAESNSFEPQGTKKTLFNYVNPFDALAATSPLNRTPRPESRADKTEVPKHAREGRDLSDAGPAQKSRKISPGMSPAGSTKSPLPGTGQSVEEALDAVGKQVDREVEQALGQASKPSSGAAKFSAEPTQEQYAAKAVQDVQEAATEIQRDLKDDDARRAMESGMEPEAAEAFEETINAVAKPTENVVDSWESAESSAKEEDVRVRVYNFPMKPFVSIQIQQLHEPPAKFRDGSISEVVRLKKAFDQNDRSLVAASQRSIVYASPKHGGVKLVDQQSGTGRDAFKNPQERIFNISISTSPLSSATDGSESVIATADSGMVYWSQIDAPAGTELAFDKIDDRGFAFPPVPAQDDTSGGQLKTRVKKSSRHPKYFALGRGKSIHIIWPEIARSEYTNTQTNICDSKKYLADRSLKITTGKAGKDFVFSQCDTVIATLDKSGNMKFWDISELTHDPFANGNVVSKNISEPLISFSTTAAGDKAWPTSLMFLDKERPFNKGIALRYVLVGMKQNHSLQLWDLGLQKPVQEIHLPHENESDGICSLAYHPQSGVLVVGHPTRNSIYFIHLSAPRYILPTMTQAKYLERVAEKESSDPLPPPESTAIMSGIREYTLSKKGQLRSLDMLDCSHHSSNANYEKKDSPLFELYIMHSKGVTLLAIHKEDLGWDVNNAVVNPVDALDAAAITIGKIGVVQSENTAATSSKTESGPPSVTKSTREAVRETPAKKENASRRERSPTPSSTVVANTLARVENKQDAARTAILNGSESARKKKKRAGEAASQIAQISPGNEAISQSKTTSAPSNSLSQTTTATQPQPSTSRVNNAAAAATASSLSAQRGIVDEPSSTSQSLASLPTAPLLSPISSTPLLSAMAESEVKKMGEAIAKDISAMFEQHTQSLYKLFADEKRAQDASFSAKTDTVLRLVSSTLTDNVEKSLASIVMAEISAKVVPQIQEHVIKAFDRRLGGTMADVLNNSVPRELRIAFENPAVVGSLGKQLGIQFNEQFQRQAERSLIQALNLDQLTLNVDGTIERSVARLTDAVNVTINEQIQRSMAHAVNSENLTVRVNEQITRSAARAFSSDNMAMMINKQIHHSMANAAVPDQIVSLMNKQMKDQIQGTLREFQASFDHVGKAVNAVKTNSDEMAVKIQDTMEAQFHKSFGTIGSAVQSSIGQLEERVQGLVSRTVVNAIDNQLTYKFGEQLDQSMAKTVDSHLIPQIVDKMERSFTGILGNQLTGSVVEKVELTLAKSMGNFFNQFIDNFSNQFSNEFTVKVGEYMDHSMAQAMANANDLLLAKIEKQIQQSTVNAVEDVFHNQVTANIPVGLDKAITDAVAKAVDVDGTTHKLNEQLHRCVANALDFDRVVGKINEAVHSALNINDVADNFATKVDQSVVERAVSNANEMKQLVARSDAHEKHWKALFSEANKQQRADAEEREARLQKSLQKNSDAIDALTKKMDKWDARHSKLEAAMAALAESQARGQDEARDLRRQMARMAESVAHLNTVLANRDTAGPSKTYAAGPSKTYASPSQAYAAPPRPIPDIDYQEEFNKMGNMLQAGHFRDAILQLIAQPLGLQAQFFDTLFIHCDPGHIADLDSGLIMLALIALLTHGLENNTLARVSWVELCLEYLENVEVGDFDMRTHGYNIFGNALGRLDAILPKLPECISPEYLQMAQDKIRETADKMATLRARFPQPV</sequence>
<dbReference type="InterPro" id="IPR015943">
    <property type="entry name" value="WD40/YVTN_repeat-like_dom_sf"/>
</dbReference>
<keyword evidence="5" id="KW-0677">Repeat</keyword>
<feature type="compositionally biased region" description="Polar residues" evidence="7">
    <location>
        <begin position="1034"/>
        <end position="1058"/>
    </location>
</feature>
<feature type="compositionally biased region" description="Polar residues" evidence="7">
    <location>
        <begin position="32"/>
        <end position="41"/>
    </location>
</feature>
<dbReference type="PANTHER" id="PTHR15598:SF5">
    <property type="entry name" value="ENHANCER OF MRNA-DECAPPING PROTEIN 4"/>
    <property type="match status" value="1"/>
</dbReference>
<keyword evidence="10" id="KW-1185">Reference proteome</keyword>
<feature type="compositionally biased region" description="Low complexity" evidence="7">
    <location>
        <begin position="189"/>
        <end position="199"/>
    </location>
</feature>
<protein>
    <recommendedName>
        <fullName evidence="8">EDC4-like protein pdc1 beta-propeller domain-containing protein</fullName>
    </recommendedName>
</protein>
<evidence type="ECO:0000256" key="1">
    <source>
        <dbReference type="ARBA" id="ARBA00004201"/>
    </source>
</evidence>
<feature type="compositionally biased region" description="Polar residues" evidence="7">
    <location>
        <begin position="948"/>
        <end position="966"/>
    </location>
</feature>
<feature type="compositionally biased region" description="Polar residues" evidence="7">
    <location>
        <begin position="261"/>
        <end position="273"/>
    </location>
</feature>
<dbReference type="PANTHER" id="PTHR15598">
    <property type="entry name" value="ENHANCER OF MRNA-DECAPPING PROTEIN 4"/>
    <property type="match status" value="1"/>
</dbReference>
<dbReference type="GO" id="GO:0000932">
    <property type="term" value="C:P-body"/>
    <property type="evidence" value="ECO:0007669"/>
    <property type="project" value="UniProtKB-SubCell"/>
</dbReference>
<keyword evidence="6" id="KW-0175">Coiled coil</keyword>
<evidence type="ECO:0000256" key="5">
    <source>
        <dbReference type="ARBA" id="ARBA00022737"/>
    </source>
</evidence>
<feature type="region of interest" description="Disordered" evidence="7">
    <location>
        <begin position="1008"/>
        <end position="1081"/>
    </location>
</feature>
<comment type="subcellular location">
    <subcellularLocation>
        <location evidence="1">Cytoplasm</location>
        <location evidence="1">P-body</location>
    </subcellularLocation>
</comment>
<evidence type="ECO:0000256" key="7">
    <source>
        <dbReference type="SAM" id="MobiDB-lite"/>
    </source>
</evidence>
<dbReference type="SUPFAM" id="SSF50978">
    <property type="entry name" value="WD40 repeat-like"/>
    <property type="match status" value="1"/>
</dbReference>
<evidence type="ECO:0000259" key="8">
    <source>
        <dbReference type="Pfam" id="PF24106"/>
    </source>
</evidence>
<feature type="compositionally biased region" description="Basic and acidic residues" evidence="7">
    <location>
        <begin position="967"/>
        <end position="988"/>
    </location>
</feature>
<comment type="similarity">
    <text evidence="2">Belongs to the WD repeat EDC4 family.</text>
</comment>
<feature type="region of interest" description="Disordered" evidence="7">
    <location>
        <begin position="17"/>
        <end position="400"/>
    </location>
</feature>
<name>A0A6G1HC69_9PEZI</name>
<feature type="compositionally biased region" description="Polar residues" evidence="7">
    <location>
        <begin position="111"/>
        <end position="131"/>
    </location>
</feature>
<evidence type="ECO:0000256" key="2">
    <source>
        <dbReference type="ARBA" id="ARBA00009639"/>
    </source>
</evidence>
<feature type="region of interest" description="Disordered" evidence="7">
    <location>
        <begin position="948"/>
        <end position="996"/>
    </location>
</feature>
<dbReference type="InterPro" id="IPR055393">
    <property type="entry name" value="Beta-prop_EDC4L"/>
</dbReference>
<feature type="compositionally biased region" description="Polar residues" evidence="7">
    <location>
        <begin position="205"/>
        <end position="219"/>
    </location>
</feature>
<dbReference type="EMBL" id="ML977141">
    <property type="protein sequence ID" value="KAF1990642.1"/>
    <property type="molecule type" value="Genomic_DNA"/>
</dbReference>
<keyword evidence="3" id="KW-0963">Cytoplasm</keyword>
<dbReference type="InterPro" id="IPR036322">
    <property type="entry name" value="WD40_repeat_dom_sf"/>
</dbReference>
<evidence type="ECO:0000313" key="9">
    <source>
        <dbReference type="EMBL" id="KAF1990642.1"/>
    </source>
</evidence>
<reference evidence="9" key="1">
    <citation type="journal article" date="2020" name="Stud. Mycol.">
        <title>101 Dothideomycetes genomes: a test case for predicting lifestyles and emergence of pathogens.</title>
        <authorList>
            <person name="Haridas S."/>
            <person name="Albert R."/>
            <person name="Binder M."/>
            <person name="Bloem J."/>
            <person name="Labutti K."/>
            <person name="Salamov A."/>
            <person name="Andreopoulos B."/>
            <person name="Baker S."/>
            <person name="Barry K."/>
            <person name="Bills G."/>
            <person name="Bluhm B."/>
            <person name="Cannon C."/>
            <person name="Castanera R."/>
            <person name="Culley D."/>
            <person name="Daum C."/>
            <person name="Ezra D."/>
            <person name="Gonzalez J."/>
            <person name="Henrissat B."/>
            <person name="Kuo A."/>
            <person name="Liang C."/>
            <person name="Lipzen A."/>
            <person name="Lutzoni F."/>
            <person name="Magnuson J."/>
            <person name="Mondo S."/>
            <person name="Nolan M."/>
            <person name="Ohm R."/>
            <person name="Pangilinan J."/>
            <person name="Park H.-J."/>
            <person name="Ramirez L."/>
            <person name="Alfaro M."/>
            <person name="Sun H."/>
            <person name="Tritt A."/>
            <person name="Yoshinaga Y."/>
            <person name="Zwiers L.-H."/>
            <person name="Turgeon B."/>
            <person name="Goodwin S."/>
            <person name="Spatafora J."/>
            <person name="Crous P."/>
            <person name="Grigoriev I."/>
        </authorList>
    </citation>
    <scope>NUCLEOTIDE SEQUENCE</scope>
    <source>
        <strain evidence="9">CBS 113979</strain>
    </source>
</reference>
<feature type="compositionally biased region" description="Low complexity" evidence="7">
    <location>
        <begin position="1059"/>
        <end position="1081"/>
    </location>
</feature>
<evidence type="ECO:0000256" key="6">
    <source>
        <dbReference type="SAM" id="Coils"/>
    </source>
</evidence>
<dbReference type="OrthoDB" id="21128at2759"/>
<feature type="compositionally biased region" description="Polar residues" evidence="7">
    <location>
        <begin position="334"/>
        <end position="347"/>
    </location>
</feature>